<keyword evidence="7 8" id="KW-0472">Membrane</keyword>
<dbReference type="PANTHER" id="PTHR43357:SF4">
    <property type="entry name" value="INNER MEMBRANE ABC TRANSPORTER PERMEASE PROTEIN YDCV"/>
    <property type="match status" value="1"/>
</dbReference>
<organism evidence="10 11">
    <name type="scientific">Pseudacidovorax intermedius</name>
    <dbReference type="NCBI Taxonomy" id="433924"/>
    <lineage>
        <taxon>Bacteria</taxon>
        <taxon>Pseudomonadati</taxon>
        <taxon>Pseudomonadota</taxon>
        <taxon>Betaproteobacteria</taxon>
        <taxon>Burkholderiales</taxon>
        <taxon>Comamonadaceae</taxon>
        <taxon>Pseudacidovorax</taxon>
    </lineage>
</organism>
<proteinExistence type="inferred from homology"/>
<dbReference type="InterPro" id="IPR000515">
    <property type="entry name" value="MetI-like"/>
</dbReference>
<evidence type="ECO:0000256" key="2">
    <source>
        <dbReference type="ARBA" id="ARBA00022448"/>
    </source>
</evidence>
<evidence type="ECO:0000256" key="5">
    <source>
        <dbReference type="ARBA" id="ARBA00022692"/>
    </source>
</evidence>
<sequence>MVADRTADLLLRVFIGAVYAFLLLPIVVIVLMSLNAGEFLTFPPQGLSLRWFGALFANEGFMRAMGTSLALAAAATVGATLIGTGAALYVVRHATRTREALRLLLMMPLMLPEILTAIALLFFLYATGIGTRTVFGLVVGHVLVTLPYVFTNVASALYNQDGSLEQAARSLGASPARAFARVTLPLIKPGLITGALFAFVISFDLFNMSLLLKGVGMTTLPLQLFDYLRWDFDPTAAAVSTVSIVLTLAAVVWIDRSVGLRTLRFG</sequence>
<dbReference type="PATRIC" id="fig|433924.3.peg.2905"/>
<evidence type="ECO:0000256" key="3">
    <source>
        <dbReference type="ARBA" id="ARBA00022475"/>
    </source>
</evidence>
<keyword evidence="4" id="KW-0997">Cell inner membrane</keyword>
<feature type="transmembrane region" description="Helical" evidence="8">
    <location>
        <begin position="235"/>
        <end position="254"/>
    </location>
</feature>
<comment type="caution">
    <text evidence="10">The sequence shown here is derived from an EMBL/GenBank/DDBJ whole genome shotgun (WGS) entry which is preliminary data.</text>
</comment>
<gene>
    <name evidence="10" type="ORF">NS331_05205</name>
</gene>
<keyword evidence="5 8" id="KW-0812">Transmembrane</keyword>
<dbReference type="Gene3D" id="1.10.3720.10">
    <property type="entry name" value="MetI-like"/>
    <property type="match status" value="1"/>
</dbReference>
<evidence type="ECO:0000256" key="8">
    <source>
        <dbReference type="RuleBase" id="RU363032"/>
    </source>
</evidence>
<dbReference type="EMBL" id="LDSL01000034">
    <property type="protein sequence ID" value="KTT25258.1"/>
    <property type="molecule type" value="Genomic_DNA"/>
</dbReference>
<dbReference type="OrthoDB" id="9178195at2"/>
<dbReference type="InterPro" id="IPR035906">
    <property type="entry name" value="MetI-like_sf"/>
</dbReference>
<dbReference type="AlphaFoldDB" id="A0A147H6D4"/>
<feature type="domain" description="ABC transmembrane type-1" evidence="9">
    <location>
        <begin position="65"/>
        <end position="254"/>
    </location>
</feature>
<feature type="transmembrane region" description="Helical" evidence="8">
    <location>
        <begin position="9"/>
        <end position="34"/>
    </location>
</feature>
<feature type="transmembrane region" description="Helical" evidence="8">
    <location>
        <begin position="69"/>
        <end position="91"/>
    </location>
</feature>
<dbReference type="CDD" id="cd06261">
    <property type="entry name" value="TM_PBP2"/>
    <property type="match status" value="1"/>
</dbReference>
<evidence type="ECO:0000313" key="11">
    <source>
        <dbReference type="Proteomes" id="UP000072741"/>
    </source>
</evidence>
<evidence type="ECO:0000259" key="9">
    <source>
        <dbReference type="PROSITE" id="PS50928"/>
    </source>
</evidence>
<dbReference type="PRINTS" id="PR00342">
    <property type="entry name" value="RHESUSRHD"/>
</dbReference>
<evidence type="ECO:0000256" key="4">
    <source>
        <dbReference type="ARBA" id="ARBA00022519"/>
    </source>
</evidence>
<comment type="subcellular location">
    <subcellularLocation>
        <location evidence="1">Cell inner membrane</location>
        <topology evidence="1">Multi-pass membrane protein</topology>
    </subcellularLocation>
    <subcellularLocation>
        <location evidence="8">Cell membrane</location>
        <topology evidence="8">Multi-pass membrane protein</topology>
    </subcellularLocation>
</comment>
<evidence type="ECO:0000313" key="10">
    <source>
        <dbReference type="EMBL" id="KTT25258.1"/>
    </source>
</evidence>
<name>A0A147H6D4_9BURK</name>
<feature type="transmembrane region" description="Helical" evidence="8">
    <location>
        <begin position="103"/>
        <end position="126"/>
    </location>
</feature>
<dbReference type="PANTHER" id="PTHR43357">
    <property type="entry name" value="INNER MEMBRANE ABC TRANSPORTER PERMEASE PROTEIN YDCV"/>
    <property type="match status" value="1"/>
</dbReference>
<evidence type="ECO:0000256" key="1">
    <source>
        <dbReference type="ARBA" id="ARBA00004429"/>
    </source>
</evidence>
<dbReference type="PROSITE" id="PS50928">
    <property type="entry name" value="ABC_TM1"/>
    <property type="match status" value="1"/>
</dbReference>
<feature type="transmembrane region" description="Helical" evidence="8">
    <location>
        <begin position="191"/>
        <end position="215"/>
    </location>
</feature>
<protein>
    <submittedName>
        <fullName evidence="10">ABC transporter permease</fullName>
    </submittedName>
</protein>
<evidence type="ECO:0000256" key="6">
    <source>
        <dbReference type="ARBA" id="ARBA00022989"/>
    </source>
</evidence>
<dbReference type="Pfam" id="PF00528">
    <property type="entry name" value="BPD_transp_1"/>
    <property type="match status" value="1"/>
</dbReference>
<comment type="similarity">
    <text evidence="8">Belongs to the binding-protein-dependent transport system permease family.</text>
</comment>
<dbReference type="GO" id="GO:0005886">
    <property type="term" value="C:plasma membrane"/>
    <property type="evidence" value="ECO:0007669"/>
    <property type="project" value="UniProtKB-SubCell"/>
</dbReference>
<evidence type="ECO:0000256" key="7">
    <source>
        <dbReference type="ARBA" id="ARBA00023136"/>
    </source>
</evidence>
<reference evidence="10 11" key="1">
    <citation type="journal article" date="2016" name="Front. Microbiol.">
        <title>Genomic Resource of Rice Seed Associated Bacteria.</title>
        <authorList>
            <person name="Midha S."/>
            <person name="Bansal K."/>
            <person name="Sharma S."/>
            <person name="Kumar N."/>
            <person name="Patil P.P."/>
            <person name="Chaudhry V."/>
            <person name="Patil P.B."/>
        </authorList>
    </citation>
    <scope>NUCLEOTIDE SEQUENCE [LARGE SCALE GENOMIC DNA]</scope>
    <source>
        <strain evidence="10 11">NS331</strain>
    </source>
</reference>
<keyword evidence="6 8" id="KW-1133">Transmembrane helix</keyword>
<accession>A0A147H6D4</accession>
<keyword evidence="11" id="KW-1185">Reference proteome</keyword>
<keyword evidence="2 8" id="KW-0813">Transport</keyword>
<dbReference type="GO" id="GO:0055085">
    <property type="term" value="P:transmembrane transport"/>
    <property type="evidence" value="ECO:0007669"/>
    <property type="project" value="InterPro"/>
</dbReference>
<dbReference type="InterPro" id="IPR002229">
    <property type="entry name" value="RhesusRHD"/>
</dbReference>
<dbReference type="SUPFAM" id="SSF161098">
    <property type="entry name" value="MetI-like"/>
    <property type="match status" value="1"/>
</dbReference>
<feature type="transmembrane region" description="Helical" evidence="8">
    <location>
        <begin position="132"/>
        <end position="150"/>
    </location>
</feature>
<keyword evidence="3" id="KW-1003">Cell membrane</keyword>
<dbReference type="Proteomes" id="UP000072741">
    <property type="component" value="Unassembled WGS sequence"/>
</dbReference>